<comment type="similarity">
    <text evidence="3">Belongs to the polysaccharide lyase 4 family.</text>
</comment>
<evidence type="ECO:0000256" key="5">
    <source>
        <dbReference type="ARBA" id="ARBA00022525"/>
    </source>
</evidence>
<keyword evidence="5" id="KW-0964">Secreted</keyword>
<dbReference type="AlphaFoldDB" id="A0ABD3U856"/>
<feature type="domain" description="Rhamnogalacturonan lyase" evidence="8">
    <location>
        <begin position="478"/>
        <end position="665"/>
    </location>
</feature>
<proteinExistence type="inferred from homology"/>
<dbReference type="SUPFAM" id="SSF49785">
    <property type="entry name" value="Galactose-binding domain-like"/>
    <property type="match status" value="1"/>
</dbReference>
<sequence>MEKGRRNLFVGWLGIAFWFLLIVNCAAWIPAQRLIPHDNKDSSPPLKLSVSHKHVEMDNGIVKVTLVKPDGQVASIAYKGIDNVLEYRNKEIQRGYWDIVWSRPDIGKGSFDTLHATSFRVITETKDQIEVSFTKTWNVSYGDNGFPLNIDKRFVLLPGSSGFYSYAIFEHLEGWPDINIDEARIAFKLDQEMFNYMAVSDDRQRIMPTARDRSEGHVLGYKEAVLLTNPDNPDLKGEVDDKYQYSCDNKDNRVHGWISNRPHVGFWVITPSDEFRAGGPVKPDLTSHAGPTSLSVFFSGHYAGPNFSVKLRNGEQWKMVFGPVFIYLNSDSGNKHSTLWEDAKKQSSEEIKKWPYSFPMSSDFPKANQRGSISGRLLVRDKYINKQLSPAKLAYVGLASPGVVGSWQSETKGYQFWTKTDENGYFTIKGVRANTYNLNAWVPGIIGDYQHEGDVIIKSGSQIQIGDLVYDAPRNGPTLWEIGIPDRSAAEFYIPDPAPGLMNKLYINNSEKFRQYGLWQRYTDLYPTEDLIYTVGESDYKKDWFFAHVTRNVSRNYRPTTWKIEFDVRNVIRAGTYTLRMALASANFAEIQVRMNNENARRPDLSTGRIGMDNAIARHGIHGQYWLYSVNIAGYKIQNGRNTIYLRQARGSSPYIGVMYDYLRLEGPPTT</sequence>
<dbReference type="EMBL" id="JBJXBP010000002">
    <property type="protein sequence ID" value="KAL3845111.1"/>
    <property type="molecule type" value="Genomic_DNA"/>
</dbReference>
<dbReference type="InterPro" id="IPR011013">
    <property type="entry name" value="Gal_mutarotase_sf_dom"/>
</dbReference>
<dbReference type="Gene3D" id="2.60.120.260">
    <property type="entry name" value="Galactose-binding domain-like"/>
    <property type="match status" value="1"/>
</dbReference>
<keyword evidence="11" id="KW-1185">Reference proteome</keyword>
<dbReference type="Gene3D" id="2.60.40.1120">
    <property type="entry name" value="Carboxypeptidase-like, regulatory domain"/>
    <property type="match status" value="1"/>
</dbReference>
<dbReference type="EC" id="4.2.2.23" evidence="4"/>
<evidence type="ECO:0000313" key="11">
    <source>
        <dbReference type="Proteomes" id="UP001634393"/>
    </source>
</evidence>
<organism evidence="10 11">
    <name type="scientific">Penstemon smallii</name>
    <dbReference type="NCBI Taxonomy" id="265156"/>
    <lineage>
        <taxon>Eukaryota</taxon>
        <taxon>Viridiplantae</taxon>
        <taxon>Streptophyta</taxon>
        <taxon>Embryophyta</taxon>
        <taxon>Tracheophyta</taxon>
        <taxon>Spermatophyta</taxon>
        <taxon>Magnoliopsida</taxon>
        <taxon>eudicotyledons</taxon>
        <taxon>Gunneridae</taxon>
        <taxon>Pentapetalae</taxon>
        <taxon>asterids</taxon>
        <taxon>lamiids</taxon>
        <taxon>Lamiales</taxon>
        <taxon>Plantaginaceae</taxon>
        <taxon>Cheloneae</taxon>
        <taxon>Penstemon</taxon>
    </lineage>
</organism>
<dbReference type="PANTHER" id="PTHR32018">
    <property type="entry name" value="RHAMNOGALACTURONATE LYASE FAMILY PROTEIN"/>
    <property type="match status" value="1"/>
</dbReference>
<dbReference type="CDD" id="cd10316">
    <property type="entry name" value="RGL4_M"/>
    <property type="match status" value="1"/>
</dbReference>
<dbReference type="CDD" id="cd10320">
    <property type="entry name" value="RGL4_N"/>
    <property type="match status" value="1"/>
</dbReference>
<dbReference type="InterPro" id="IPR013784">
    <property type="entry name" value="Carb-bd-like_fold"/>
</dbReference>
<evidence type="ECO:0000256" key="3">
    <source>
        <dbReference type="ARBA" id="ARBA00010418"/>
    </source>
</evidence>
<dbReference type="GO" id="GO:0005576">
    <property type="term" value="C:extracellular region"/>
    <property type="evidence" value="ECO:0007669"/>
    <property type="project" value="UniProtKB-SubCell"/>
</dbReference>
<dbReference type="CDD" id="cd10317">
    <property type="entry name" value="RGL4_C"/>
    <property type="match status" value="1"/>
</dbReference>
<evidence type="ECO:0000256" key="4">
    <source>
        <dbReference type="ARBA" id="ARBA00012437"/>
    </source>
</evidence>
<evidence type="ECO:0000256" key="7">
    <source>
        <dbReference type="ARBA" id="ARBA00023239"/>
    </source>
</evidence>
<dbReference type="InterPro" id="IPR008979">
    <property type="entry name" value="Galactose-bd-like_sf"/>
</dbReference>
<evidence type="ECO:0000256" key="2">
    <source>
        <dbReference type="ARBA" id="ARBA00004613"/>
    </source>
</evidence>
<dbReference type="SUPFAM" id="SSF49452">
    <property type="entry name" value="Starch-binding domain-like"/>
    <property type="match status" value="1"/>
</dbReference>
<dbReference type="Pfam" id="PF14683">
    <property type="entry name" value="CBM-like"/>
    <property type="match status" value="1"/>
</dbReference>
<evidence type="ECO:0000256" key="1">
    <source>
        <dbReference type="ARBA" id="ARBA00001324"/>
    </source>
</evidence>
<comment type="caution">
    <text evidence="10">The sequence shown here is derived from an EMBL/GenBank/DDBJ whole genome shotgun (WGS) entry which is preliminary data.</text>
</comment>
<protein>
    <recommendedName>
        <fullName evidence="4">rhamnogalacturonan endolyase</fullName>
        <ecNumber evidence="4">4.2.2.23</ecNumber>
    </recommendedName>
</protein>
<comment type="catalytic activity">
    <reaction evidence="1">
        <text>Endotype eliminative cleavage of L-alpha-rhamnopyranosyl-(1-&gt;4)-alpha-D-galactopyranosyluronic acid bonds of rhamnogalacturonan I domains in ramified hairy regions of pectin leaving L-rhamnopyranose at the reducing end and 4-deoxy-4,5-unsaturated D-galactopyranosyluronic acid at the non-reducing end.</text>
        <dbReference type="EC" id="4.2.2.23"/>
    </reaction>
</comment>
<dbReference type="PANTHER" id="PTHR32018:SF18">
    <property type="entry name" value="RHAMNOGALACTURONAN ENDOLYASE"/>
    <property type="match status" value="1"/>
</dbReference>
<dbReference type="SUPFAM" id="SSF74650">
    <property type="entry name" value="Galactose mutarotase-like"/>
    <property type="match status" value="1"/>
</dbReference>
<dbReference type="Pfam" id="PF14686">
    <property type="entry name" value="fn3_3"/>
    <property type="match status" value="1"/>
</dbReference>
<accession>A0ABD3U856</accession>
<name>A0ABD3U856_9LAMI</name>
<dbReference type="InterPro" id="IPR029413">
    <property type="entry name" value="RG-lyase_II"/>
</dbReference>
<dbReference type="Gene3D" id="2.70.98.10">
    <property type="match status" value="1"/>
</dbReference>
<dbReference type="GO" id="GO:0102210">
    <property type="term" value="F:rhamnogalacturonan endolyase activity"/>
    <property type="evidence" value="ECO:0007669"/>
    <property type="project" value="UniProtKB-EC"/>
</dbReference>
<dbReference type="Pfam" id="PF06045">
    <property type="entry name" value="Rhamnogal_lyase"/>
    <property type="match status" value="1"/>
</dbReference>
<dbReference type="FunFam" id="2.60.40.1120:FF:000033">
    <property type="entry name" value="Rhamnogalacturonate lyase B"/>
    <property type="match status" value="1"/>
</dbReference>
<dbReference type="InterPro" id="IPR014718">
    <property type="entry name" value="GH-type_carb-bd"/>
</dbReference>
<dbReference type="Proteomes" id="UP001634393">
    <property type="component" value="Unassembled WGS sequence"/>
</dbReference>
<dbReference type="InterPro" id="IPR010325">
    <property type="entry name" value="Rhamnogal_lyase"/>
</dbReference>
<evidence type="ECO:0000259" key="8">
    <source>
        <dbReference type="Pfam" id="PF14683"/>
    </source>
</evidence>
<evidence type="ECO:0000259" key="9">
    <source>
        <dbReference type="Pfam" id="PF14686"/>
    </source>
</evidence>
<gene>
    <name evidence="10" type="ORF">ACJIZ3_002514</name>
</gene>
<keyword evidence="7" id="KW-0456">Lyase</keyword>
<evidence type="ECO:0000256" key="6">
    <source>
        <dbReference type="ARBA" id="ARBA00022729"/>
    </source>
</evidence>
<keyword evidence="6" id="KW-0732">Signal</keyword>
<dbReference type="InterPro" id="IPR051850">
    <property type="entry name" value="Polysacch_Lyase_4"/>
</dbReference>
<evidence type="ECO:0000313" key="10">
    <source>
        <dbReference type="EMBL" id="KAL3845111.1"/>
    </source>
</evidence>
<reference evidence="10 11" key="1">
    <citation type="submission" date="2024-12" db="EMBL/GenBank/DDBJ databases">
        <title>The unique morphological basis and parallel evolutionary history of personate flowers in Penstemon.</title>
        <authorList>
            <person name="Depatie T.H."/>
            <person name="Wessinger C.A."/>
        </authorList>
    </citation>
    <scope>NUCLEOTIDE SEQUENCE [LARGE SCALE GENOMIC DNA]</scope>
    <source>
        <strain evidence="10">WTNN_2</strain>
        <tissue evidence="10">Leaf</tissue>
    </source>
</reference>
<comment type="subcellular location">
    <subcellularLocation>
        <location evidence="2">Secreted</location>
    </subcellularLocation>
</comment>
<feature type="domain" description="Rhamnogalacturonan lyase" evidence="9">
    <location>
        <begin position="392"/>
        <end position="464"/>
    </location>
</feature>
<dbReference type="InterPro" id="IPR029411">
    <property type="entry name" value="RG-lyase_III"/>
</dbReference>